<proteinExistence type="predicted"/>
<protein>
    <submittedName>
        <fullName evidence="1">Uncharacterized protein</fullName>
    </submittedName>
</protein>
<dbReference type="RefSeq" id="WP_146161454.1">
    <property type="nucleotide sequence ID" value="NZ_OY782574.1"/>
</dbReference>
<keyword evidence="2" id="KW-1185">Reference proteome</keyword>
<dbReference type="OrthoDB" id="638838at2"/>
<dbReference type="AlphaFoldDB" id="A0A2T5C2I6"/>
<gene>
    <name evidence="1" type="ORF">C8N47_10632</name>
</gene>
<accession>A0A2T5C2I6</accession>
<dbReference type="EMBL" id="QAAD01000006">
    <property type="protein sequence ID" value="PTN08935.1"/>
    <property type="molecule type" value="Genomic_DNA"/>
</dbReference>
<evidence type="ECO:0000313" key="2">
    <source>
        <dbReference type="Proteomes" id="UP000243525"/>
    </source>
</evidence>
<evidence type="ECO:0000313" key="1">
    <source>
        <dbReference type="EMBL" id="PTN08935.1"/>
    </source>
</evidence>
<comment type="caution">
    <text evidence="1">The sequence shown here is derived from an EMBL/GenBank/DDBJ whole genome shotgun (WGS) entry which is preliminary data.</text>
</comment>
<organism evidence="1 2">
    <name type="scientific">Mangrovibacterium marinum</name>
    <dbReference type="NCBI Taxonomy" id="1639118"/>
    <lineage>
        <taxon>Bacteria</taxon>
        <taxon>Pseudomonadati</taxon>
        <taxon>Bacteroidota</taxon>
        <taxon>Bacteroidia</taxon>
        <taxon>Marinilabiliales</taxon>
        <taxon>Prolixibacteraceae</taxon>
        <taxon>Mangrovibacterium</taxon>
    </lineage>
</organism>
<reference evidence="1 2" key="1">
    <citation type="submission" date="2018-04" db="EMBL/GenBank/DDBJ databases">
        <title>Genomic Encyclopedia of Archaeal and Bacterial Type Strains, Phase II (KMG-II): from individual species to whole genera.</title>
        <authorList>
            <person name="Goeker M."/>
        </authorList>
    </citation>
    <scope>NUCLEOTIDE SEQUENCE [LARGE SCALE GENOMIC DNA]</scope>
    <source>
        <strain evidence="1 2">DSM 28823</strain>
    </source>
</reference>
<dbReference type="Proteomes" id="UP000243525">
    <property type="component" value="Unassembled WGS sequence"/>
</dbReference>
<sequence length="415" mass="48472">MARNKKKKKQAYCSSQQEQRTRMNVFYRNMYNILAAYQCEEFVGLMPQSLKRALYNMRTPSFRFTEANCPDINREQYNEIIQMVSYTLKKMTISLNDSDGKTTLSDFYTMGYNLRILQEATQTHPYENGERMHELLTTRLNLLAADEKAMLMLANICHYASAYFSSYTNYVVTVHPEFPSESSKKGMQGLQLIVSTHKVPVHYFKVNGHIRPAFAIGLTAPERQLKWLSMNRALFDHTPFHDQLQTPVYVQSHTFQRLAERLDLMTIKELYFDLRNSILRATVIRYKRYHLIEYRALDCKLGYLVADLIDGKLLVKTFLFLPSDGTPEGEKLEQLCGLTKVDMQYLKIDHLSAFHHTDIKEDARLKKLFCDAGCESLFDFCERQRNKNCRHDQLSSYIIQYIQLDQEEEQPAIAG</sequence>
<name>A0A2T5C2I6_9BACT</name>